<protein>
    <submittedName>
        <fullName evidence="1">Uncharacterized protein</fullName>
    </submittedName>
</protein>
<accession>A0A5M9JFX8</accession>
<name>A0A5M9JFX8_MONFR</name>
<proteinExistence type="predicted"/>
<keyword evidence="2" id="KW-1185">Reference proteome</keyword>
<evidence type="ECO:0000313" key="2">
    <source>
        <dbReference type="Proteomes" id="UP000322873"/>
    </source>
</evidence>
<organism evidence="1 2">
    <name type="scientific">Monilinia fructicola</name>
    <name type="common">Brown rot fungus</name>
    <name type="synonym">Ciboria fructicola</name>
    <dbReference type="NCBI Taxonomy" id="38448"/>
    <lineage>
        <taxon>Eukaryota</taxon>
        <taxon>Fungi</taxon>
        <taxon>Dikarya</taxon>
        <taxon>Ascomycota</taxon>
        <taxon>Pezizomycotina</taxon>
        <taxon>Leotiomycetes</taxon>
        <taxon>Helotiales</taxon>
        <taxon>Sclerotiniaceae</taxon>
        <taxon>Monilinia</taxon>
    </lineage>
</organism>
<comment type="caution">
    <text evidence="1">The sequence shown here is derived from an EMBL/GenBank/DDBJ whole genome shotgun (WGS) entry which is preliminary data.</text>
</comment>
<reference evidence="1 2" key="1">
    <citation type="submission" date="2019-06" db="EMBL/GenBank/DDBJ databases">
        <title>Genome Sequence of the Brown Rot Fungal Pathogen Monilinia fructicola.</title>
        <authorList>
            <person name="De Miccolis Angelini R.M."/>
            <person name="Landi L."/>
            <person name="Abate D."/>
            <person name="Pollastro S."/>
            <person name="Romanazzi G."/>
            <person name="Faretra F."/>
        </authorList>
    </citation>
    <scope>NUCLEOTIDE SEQUENCE [LARGE SCALE GENOMIC DNA]</scope>
    <source>
        <strain evidence="1 2">Mfrc123</strain>
    </source>
</reference>
<dbReference type="EMBL" id="VICG01000010">
    <property type="protein sequence ID" value="KAA8568211.1"/>
    <property type="molecule type" value="Genomic_DNA"/>
</dbReference>
<gene>
    <name evidence="1" type="ORF">EYC84_008599</name>
</gene>
<dbReference type="AlphaFoldDB" id="A0A5M9JFX8"/>
<evidence type="ECO:0000313" key="1">
    <source>
        <dbReference type="EMBL" id="KAA8568211.1"/>
    </source>
</evidence>
<dbReference type="Proteomes" id="UP000322873">
    <property type="component" value="Unassembled WGS sequence"/>
</dbReference>
<sequence length="70" mass="8212">MKSIYSGVRTVSPVQNDEIISKCFIFSLFIHRLRTYYIQLQYNTYSTSNTTYLKLTYTTLLSTTTIIIKN</sequence>